<feature type="domain" description="Glycosyl transferase family 1" evidence="1">
    <location>
        <begin position="550"/>
        <end position="719"/>
    </location>
</feature>
<dbReference type="PANTHER" id="PTHR12526">
    <property type="entry name" value="GLYCOSYLTRANSFERASE"/>
    <property type="match status" value="1"/>
</dbReference>
<dbReference type="AlphaFoldDB" id="A0A420BK84"/>
<dbReference type="GO" id="GO:0016757">
    <property type="term" value="F:glycosyltransferase activity"/>
    <property type="evidence" value="ECO:0007669"/>
    <property type="project" value="InterPro"/>
</dbReference>
<dbReference type="CDD" id="cd03801">
    <property type="entry name" value="GT4_PimA-like"/>
    <property type="match status" value="1"/>
</dbReference>
<gene>
    <name evidence="2" type="ORF">DFQ12_2072</name>
</gene>
<comment type="caution">
    <text evidence="2">The sequence shown here is derived from an EMBL/GenBank/DDBJ whole genome shotgun (WGS) entry which is preliminary data.</text>
</comment>
<keyword evidence="2" id="KW-0808">Transferase</keyword>
<dbReference type="RefSeq" id="WP_120258773.1">
    <property type="nucleotide sequence ID" value="NZ_RAPY01000001.1"/>
</dbReference>
<dbReference type="Proteomes" id="UP000286246">
    <property type="component" value="Unassembled WGS sequence"/>
</dbReference>
<dbReference type="SUPFAM" id="SSF158745">
    <property type="entry name" value="LanC-like"/>
    <property type="match status" value="1"/>
</dbReference>
<dbReference type="OrthoDB" id="9790710at2"/>
<protein>
    <submittedName>
        <fullName evidence="2">Glycosyltransferase involved in cell wall biosynthesis</fullName>
    </submittedName>
</protein>
<evidence type="ECO:0000313" key="3">
    <source>
        <dbReference type="Proteomes" id="UP000286246"/>
    </source>
</evidence>
<name>A0A420BK84_SPHD1</name>
<evidence type="ECO:0000313" key="2">
    <source>
        <dbReference type="EMBL" id="RKE57194.1"/>
    </source>
</evidence>
<organism evidence="2 3">
    <name type="scientific">Sphingobacterium detergens</name>
    <dbReference type="NCBI Taxonomy" id="1145106"/>
    <lineage>
        <taxon>Bacteria</taxon>
        <taxon>Pseudomonadati</taxon>
        <taxon>Bacteroidota</taxon>
        <taxon>Sphingobacteriia</taxon>
        <taxon>Sphingobacteriales</taxon>
        <taxon>Sphingobacteriaceae</taxon>
        <taxon>Sphingobacterium</taxon>
    </lineage>
</organism>
<keyword evidence="3" id="KW-1185">Reference proteome</keyword>
<dbReference type="Pfam" id="PF00534">
    <property type="entry name" value="Glycos_transf_1"/>
    <property type="match status" value="1"/>
</dbReference>
<dbReference type="SUPFAM" id="SSF53756">
    <property type="entry name" value="UDP-Glycosyltransferase/glycogen phosphorylase"/>
    <property type="match status" value="1"/>
</dbReference>
<dbReference type="InterPro" id="IPR001296">
    <property type="entry name" value="Glyco_trans_1"/>
</dbReference>
<dbReference type="Gene3D" id="3.40.50.2000">
    <property type="entry name" value="Glycogen Phosphorylase B"/>
    <property type="match status" value="2"/>
</dbReference>
<sequence>MGEINFEYSPLDRIINYLTLCGAFENVDGLNGKLGIAIFLYEAGKMKEYQYLNDLSDLLVEETYSSLGTNNLYDFESGITGIGVGLLSLNERGNIEFDDIDESFEEIDEMIFDHPSQSNSFLVDNLLYLLFKAKTSVQQDDTCELIKEKINGKIDLFSISGECYQSAKILVKINECLLNIHRLNIKYEDILTNAINSLHIIERNLHCHEYLSYSLILLNQLEKMYQRDILQISKEKLSFICTALKNAFNNCSPGTKLNVLANLYSHSILFDGKFPSTTDNVIIDPNTIEYQANQAIKNKNIEILIGLGHYLLSSKCLIQTKETDNKIGSNRPNVVMILPETEALNYGIGSYIDSIEKNAPHNQFNLHLIYIKPSFEEFEMSLTKFGSFHYYLPINLLTDGNTNANKQKSIQFISHFLLNRLTRLENLVFHINYLAAYEYIKVLRQKLTFRLISVIHFSSRDLYLNGNLTTLDKIWKDRKKKIYSSNNYENLIAIFNMEEDLYFNSNHIVVVNQYLFNSLVKYYNVPKTKISVIENGLKLEDNIHENNTMLRQHYNITKEDTVIIFTGRLSYQKGVDKLISAFRKILHVHPNTYLFIIGDLQDKTFVLSAKDIESKVIFTGHIDKDIIRRFYSIADLYVIPSLFEGCPYSVLEAMSYSLPIVATDTIGLNELLTDRFNCLHSKININKNGDLNVDEEDLYKKIVTLIKNKGLALRLGSNAFLTFNEKYHCQSMIDALQKVYQTDSFA</sequence>
<accession>A0A420BK84</accession>
<dbReference type="Gene3D" id="1.50.10.20">
    <property type="match status" value="1"/>
</dbReference>
<dbReference type="PANTHER" id="PTHR12526:SF630">
    <property type="entry name" value="GLYCOSYLTRANSFERASE"/>
    <property type="match status" value="1"/>
</dbReference>
<proteinExistence type="predicted"/>
<evidence type="ECO:0000259" key="1">
    <source>
        <dbReference type="Pfam" id="PF00534"/>
    </source>
</evidence>
<reference evidence="2 3" key="1">
    <citation type="submission" date="2018-09" db="EMBL/GenBank/DDBJ databases">
        <title>Genomic Encyclopedia of Type Strains, Phase III (KMG-III): the genomes of soil and plant-associated and newly described type strains.</title>
        <authorList>
            <person name="Whitman W."/>
        </authorList>
    </citation>
    <scope>NUCLEOTIDE SEQUENCE [LARGE SCALE GENOMIC DNA]</scope>
    <source>
        <strain evidence="2 3">CECT 7938</strain>
    </source>
</reference>
<dbReference type="EMBL" id="RAPY01000001">
    <property type="protein sequence ID" value="RKE57194.1"/>
    <property type="molecule type" value="Genomic_DNA"/>
</dbReference>